<dbReference type="Gene3D" id="3.70.10.10">
    <property type="match status" value="1"/>
</dbReference>
<name>A0A6J1H7T7_CUCMO</name>
<dbReference type="KEGG" id="cmos:111460352"/>
<proteinExistence type="predicted"/>
<evidence type="ECO:0000313" key="2">
    <source>
        <dbReference type="RefSeq" id="XP_022959354.1"/>
    </source>
</evidence>
<sequence length="257" mass="29339">MLAFSIHGVHHFIDLLNFIHGQVNYYNNMDFKCSKAKLTVIVSRPSPTPSIIELQTMPQFFTHFLCNKPFHSSMSVNDYYDILFDMKQTDFDLIAMSHWEGNAYLKFIFSSPSRCDGCEAFLPLLLAHEEVDVGVINYGIFVSIDLRKFTLFGTFLNDATHVMVTISNSKAKFSGGGEEFTLEQEKKECIIGGVEEGDETQFEIITNETEFFNNLSRWSKAKRVWFFKSNDNGHGVIIIPIGLYARYLIYSSEGPNT</sequence>
<organism evidence="1 2">
    <name type="scientific">Cucurbita moschata</name>
    <name type="common">Winter crookneck squash</name>
    <name type="synonym">Cucurbita pepo var. moschata</name>
    <dbReference type="NCBI Taxonomy" id="3662"/>
    <lineage>
        <taxon>Eukaryota</taxon>
        <taxon>Viridiplantae</taxon>
        <taxon>Streptophyta</taxon>
        <taxon>Embryophyta</taxon>
        <taxon>Tracheophyta</taxon>
        <taxon>Spermatophyta</taxon>
        <taxon>Magnoliopsida</taxon>
        <taxon>eudicotyledons</taxon>
        <taxon>Gunneridae</taxon>
        <taxon>Pentapetalae</taxon>
        <taxon>rosids</taxon>
        <taxon>fabids</taxon>
        <taxon>Cucurbitales</taxon>
        <taxon>Cucurbitaceae</taxon>
        <taxon>Cucurbiteae</taxon>
        <taxon>Cucurbita</taxon>
    </lineage>
</organism>
<dbReference type="AlphaFoldDB" id="A0A6J1H7T7"/>
<evidence type="ECO:0000313" key="1">
    <source>
        <dbReference type="Proteomes" id="UP000504609"/>
    </source>
</evidence>
<reference evidence="2" key="1">
    <citation type="submission" date="2025-08" db="UniProtKB">
        <authorList>
            <consortium name="RefSeq"/>
        </authorList>
    </citation>
    <scope>IDENTIFICATION</scope>
    <source>
        <tissue evidence="2">Young leaves</tissue>
    </source>
</reference>
<dbReference type="Proteomes" id="UP000504609">
    <property type="component" value="Unplaced"/>
</dbReference>
<keyword evidence="1" id="KW-1185">Reference proteome</keyword>
<dbReference type="RefSeq" id="XP_022959354.1">
    <property type="nucleotide sequence ID" value="XM_023103586.1"/>
</dbReference>
<accession>A0A6J1H7T7</accession>
<gene>
    <name evidence="2" type="primary">LOC111460352</name>
</gene>
<dbReference type="GeneID" id="111460352"/>
<protein>
    <submittedName>
        <fullName evidence="2">Uncharacterized protein LOC111460352 isoform X1</fullName>
    </submittedName>
</protein>